<comment type="function">
    <text evidence="7">Catalyzes the NADPH-dependent reduction of L-glutamate 5-phosphate into L-glutamate 5-semialdehyde and phosphate. The product spontaneously undergoes cyclization to form 1-pyrroline-5-carboxylate.</text>
</comment>
<evidence type="ECO:0000313" key="10">
    <source>
        <dbReference type="Proteomes" id="UP000754226"/>
    </source>
</evidence>
<dbReference type="GO" id="GO:0050661">
    <property type="term" value="F:NADP binding"/>
    <property type="evidence" value="ECO:0007669"/>
    <property type="project" value="InterPro"/>
</dbReference>
<accession>A0A943ECN5</accession>
<protein>
    <recommendedName>
        <fullName evidence="7">Gamma-glutamyl phosphate reductase</fullName>
        <shortName evidence="7">GPR</shortName>
        <ecNumber evidence="7">1.2.1.41</ecNumber>
    </recommendedName>
    <alternativeName>
        <fullName evidence="7">Glutamate-5-semialdehyde dehydrogenase</fullName>
    </alternativeName>
    <alternativeName>
        <fullName evidence="7">Glutamyl-gamma-semialdehyde dehydrogenase</fullName>
        <shortName evidence="7">GSA dehydrogenase</shortName>
    </alternativeName>
</protein>
<dbReference type="EC" id="1.2.1.41" evidence="7"/>
<reference evidence="9" key="1">
    <citation type="submission" date="2021-02" db="EMBL/GenBank/DDBJ databases">
        <title>Infant gut strain persistence is associated with maternal origin, phylogeny, and functional potential including surface adhesion and iron acquisition.</title>
        <authorList>
            <person name="Lou Y.C."/>
        </authorList>
    </citation>
    <scope>NUCLEOTIDE SEQUENCE</scope>
    <source>
        <strain evidence="9">L3_106_000M1_dasL3_106_000M1_concoct_15</strain>
    </source>
</reference>
<dbReference type="Gene3D" id="3.40.309.10">
    <property type="entry name" value="Aldehyde Dehydrogenase, Chain A, domain 2"/>
    <property type="match status" value="1"/>
</dbReference>
<evidence type="ECO:0000256" key="3">
    <source>
        <dbReference type="ARBA" id="ARBA00022650"/>
    </source>
</evidence>
<dbReference type="AlphaFoldDB" id="A0A943ECN5"/>
<name>A0A943ECN5_9FIRM</name>
<dbReference type="PIRSF" id="PIRSF000151">
    <property type="entry name" value="GPR"/>
    <property type="match status" value="1"/>
</dbReference>
<dbReference type="PANTHER" id="PTHR11063">
    <property type="entry name" value="GLUTAMATE SEMIALDEHYDE DEHYDROGENASE"/>
    <property type="match status" value="1"/>
</dbReference>
<dbReference type="GO" id="GO:0055129">
    <property type="term" value="P:L-proline biosynthetic process"/>
    <property type="evidence" value="ECO:0007669"/>
    <property type="project" value="UniProtKB-UniRule"/>
</dbReference>
<dbReference type="Pfam" id="PF00171">
    <property type="entry name" value="Aldedh"/>
    <property type="match status" value="1"/>
</dbReference>
<dbReference type="PROSITE" id="PS01223">
    <property type="entry name" value="PROA"/>
    <property type="match status" value="1"/>
</dbReference>
<gene>
    <name evidence="7" type="primary">proA</name>
    <name evidence="9" type="ORF">KHX13_02630</name>
</gene>
<proteinExistence type="inferred from homology"/>
<dbReference type="CDD" id="cd07079">
    <property type="entry name" value="ALDH_F18-19_ProA-GPR"/>
    <property type="match status" value="1"/>
</dbReference>
<evidence type="ECO:0000256" key="5">
    <source>
        <dbReference type="ARBA" id="ARBA00023002"/>
    </source>
</evidence>
<comment type="subcellular location">
    <subcellularLocation>
        <location evidence="7">Cytoplasm</location>
    </subcellularLocation>
</comment>
<dbReference type="FunFam" id="3.40.309.10:FF:000006">
    <property type="entry name" value="Gamma-glutamyl phosphate reductase"/>
    <property type="match status" value="1"/>
</dbReference>
<keyword evidence="4 7" id="KW-0521">NADP</keyword>
<evidence type="ECO:0000256" key="2">
    <source>
        <dbReference type="ARBA" id="ARBA00022605"/>
    </source>
</evidence>
<dbReference type="InterPro" id="IPR016161">
    <property type="entry name" value="Ald_DH/histidinol_DH"/>
</dbReference>
<dbReference type="InterPro" id="IPR016163">
    <property type="entry name" value="Ald_DH_C"/>
</dbReference>
<evidence type="ECO:0000313" key="9">
    <source>
        <dbReference type="EMBL" id="MBS5519221.1"/>
    </source>
</evidence>
<dbReference type="EMBL" id="JAGZCZ010000003">
    <property type="protein sequence ID" value="MBS5519221.1"/>
    <property type="molecule type" value="Genomic_DNA"/>
</dbReference>
<dbReference type="GO" id="GO:0005737">
    <property type="term" value="C:cytoplasm"/>
    <property type="evidence" value="ECO:0007669"/>
    <property type="project" value="UniProtKB-SubCell"/>
</dbReference>
<comment type="caution">
    <text evidence="9">The sequence shown here is derived from an EMBL/GenBank/DDBJ whole genome shotgun (WGS) entry which is preliminary data.</text>
</comment>
<keyword evidence="2 7" id="KW-0028">Amino-acid biosynthesis</keyword>
<evidence type="ECO:0000256" key="4">
    <source>
        <dbReference type="ARBA" id="ARBA00022857"/>
    </source>
</evidence>
<comment type="catalytic activity">
    <reaction evidence="6 7">
        <text>L-glutamate 5-semialdehyde + phosphate + NADP(+) = L-glutamyl 5-phosphate + NADPH + H(+)</text>
        <dbReference type="Rhea" id="RHEA:19541"/>
        <dbReference type="ChEBI" id="CHEBI:15378"/>
        <dbReference type="ChEBI" id="CHEBI:43474"/>
        <dbReference type="ChEBI" id="CHEBI:57783"/>
        <dbReference type="ChEBI" id="CHEBI:58066"/>
        <dbReference type="ChEBI" id="CHEBI:58274"/>
        <dbReference type="ChEBI" id="CHEBI:58349"/>
        <dbReference type="EC" id="1.2.1.41"/>
    </reaction>
</comment>
<keyword evidence="3 7" id="KW-0641">Proline biosynthesis</keyword>
<evidence type="ECO:0000259" key="8">
    <source>
        <dbReference type="Pfam" id="PF00171"/>
    </source>
</evidence>
<dbReference type="InterPro" id="IPR016162">
    <property type="entry name" value="Ald_DH_N"/>
</dbReference>
<dbReference type="InterPro" id="IPR012134">
    <property type="entry name" value="Glu-5-SA_DH"/>
</dbReference>
<sequence>MYEQGMVREQAEGAKEASVALGLLRSDVKNKILLAMAEGLLKEEKAILDANAIDMENGRQGGLKDSFLDRLLLTHERLAQMAEGIRQVADLEDPVGKVLSGRTLSNGLTITKVTVPLGLIGIIYEARPNVTADAIALCVKSGNAVILKGGREALHSNKAVSDALITAGSKAGLPEGAVQFINIPEREAVTELIHLDGLVDVVIPRGGAGLIRAVVSGASVPVIETGSGVCHTYVDKKANVAMAVSIALNAKVNRPSTCNSMETLLVHKEIADAFMPAMVEAYQKAHVTMIGDERALAYEKSMIPAADEDWATEYNDLRLSIRIVDSMEEAVAHIRRYGTGHSEAIVTDDYETARRFQQVVDAACVYVNASTRFTDGFQFGFGAEIGISTQKLHARGPMALPELTTVKYLICGNGQVRS</sequence>
<dbReference type="GO" id="GO:0004350">
    <property type="term" value="F:glutamate-5-semialdehyde dehydrogenase activity"/>
    <property type="evidence" value="ECO:0007669"/>
    <property type="project" value="UniProtKB-UniRule"/>
</dbReference>
<dbReference type="HAMAP" id="MF_00412">
    <property type="entry name" value="ProA"/>
    <property type="match status" value="1"/>
</dbReference>
<keyword evidence="5 7" id="KW-0560">Oxidoreductase</keyword>
<dbReference type="NCBIfam" id="TIGR00407">
    <property type="entry name" value="proA"/>
    <property type="match status" value="1"/>
</dbReference>
<comment type="similarity">
    <text evidence="7">Belongs to the gamma-glutamyl phosphate reductase family.</text>
</comment>
<evidence type="ECO:0000256" key="7">
    <source>
        <dbReference type="HAMAP-Rule" id="MF_00412"/>
    </source>
</evidence>
<dbReference type="Proteomes" id="UP000754226">
    <property type="component" value="Unassembled WGS sequence"/>
</dbReference>
<feature type="domain" description="Aldehyde dehydrogenase" evidence="8">
    <location>
        <begin position="7"/>
        <end position="287"/>
    </location>
</feature>
<dbReference type="NCBIfam" id="NF001221">
    <property type="entry name" value="PRK00197.1"/>
    <property type="match status" value="1"/>
</dbReference>
<evidence type="ECO:0000256" key="1">
    <source>
        <dbReference type="ARBA" id="ARBA00004985"/>
    </source>
</evidence>
<keyword evidence="7" id="KW-0963">Cytoplasm</keyword>
<comment type="pathway">
    <text evidence="1 7">Amino-acid biosynthesis; L-proline biosynthesis; L-glutamate 5-semialdehyde from L-glutamate: step 2/2.</text>
</comment>
<evidence type="ECO:0000256" key="6">
    <source>
        <dbReference type="ARBA" id="ARBA00049024"/>
    </source>
</evidence>
<dbReference type="InterPro" id="IPR000965">
    <property type="entry name" value="GPR_dom"/>
</dbReference>
<dbReference type="InterPro" id="IPR020593">
    <property type="entry name" value="G-glutamylP_reductase_CS"/>
</dbReference>
<dbReference type="SUPFAM" id="SSF53720">
    <property type="entry name" value="ALDH-like"/>
    <property type="match status" value="1"/>
</dbReference>
<dbReference type="PANTHER" id="PTHR11063:SF8">
    <property type="entry name" value="DELTA-1-PYRROLINE-5-CARBOXYLATE SYNTHASE"/>
    <property type="match status" value="1"/>
</dbReference>
<dbReference type="Gene3D" id="3.40.605.10">
    <property type="entry name" value="Aldehyde Dehydrogenase, Chain A, domain 1"/>
    <property type="match status" value="1"/>
</dbReference>
<organism evidence="9 10">
    <name type="scientific">Acidaminococcus intestini</name>
    <dbReference type="NCBI Taxonomy" id="187327"/>
    <lineage>
        <taxon>Bacteria</taxon>
        <taxon>Bacillati</taxon>
        <taxon>Bacillota</taxon>
        <taxon>Negativicutes</taxon>
        <taxon>Acidaminococcales</taxon>
        <taxon>Acidaminococcaceae</taxon>
        <taxon>Acidaminococcus</taxon>
    </lineage>
</organism>
<dbReference type="InterPro" id="IPR015590">
    <property type="entry name" value="Aldehyde_DH_dom"/>
</dbReference>